<name>A0A3E4EZW7_9FIRM</name>
<dbReference type="EMBL" id="QSOI01000017">
    <property type="protein sequence ID" value="RGI82174.1"/>
    <property type="molecule type" value="Genomic_DNA"/>
</dbReference>
<gene>
    <name evidence="1" type="ORF">DXD84_12135</name>
</gene>
<accession>A0A3E4EZW7</accession>
<dbReference type="Proteomes" id="UP000260664">
    <property type="component" value="Unassembled WGS sequence"/>
</dbReference>
<reference evidence="1 2" key="1">
    <citation type="submission" date="2018-08" db="EMBL/GenBank/DDBJ databases">
        <title>A genome reference for cultivated species of the human gut microbiota.</title>
        <authorList>
            <person name="Zou Y."/>
            <person name="Xue W."/>
            <person name="Luo G."/>
        </authorList>
    </citation>
    <scope>NUCLEOTIDE SEQUENCE [LARGE SCALE GENOMIC DNA]</scope>
    <source>
        <strain evidence="1 2">TM09-19AC</strain>
    </source>
</reference>
<dbReference type="AlphaFoldDB" id="A0A3E4EZW7"/>
<sequence length="95" mass="11355">MDSAWKILRFIWIWCGEVIFCPFFQKATKMFSKSVPHIFQFNFTDLSKRETPEFTGRAGVFLLSTAPKANKAEKIYLFLYMRNVGKEFYTYENRM</sequence>
<protein>
    <submittedName>
        <fullName evidence="1">Uncharacterized protein</fullName>
    </submittedName>
</protein>
<evidence type="ECO:0000313" key="1">
    <source>
        <dbReference type="EMBL" id="RGI82174.1"/>
    </source>
</evidence>
<proteinExistence type="predicted"/>
<organism evidence="1 2">
    <name type="scientific">Dorea formicigenerans</name>
    <dbReference type="NCBI Taxonomy" id="39486"/>
    <lineage>
        <taxon>Bacteria</taxon>
        <taxon>Bacillati</taxon>
        <taxon>Bacillota</taxon>
        <taxon>Clostridia</taxon>
        <taxon>Lachnospirales</taxon>
        <taxon>Lachnospiraceae</taxon>
        <taxon>Dorea</taxon>
    </lineage>
</organism>
<evidence type="ECO:0000313" key="2">
    <source>
        <dbReference type="Proteomes" id="UP000260664"/>
    </source>
</evidence>
<comment type="caution">
    <text evidence="1">The sequence shown here is derived from an EMBL/GenBank/DDBJ whole genome shotgun (WGS) entry which is preliminary data.</text>
</comment>